<evidence type="ECO:0000256" key="3">
    <source>
        <dbReference type="ARBA" id="ARBA00022448"/>
    </source>
</evidence>
<dbReference type="GO" id="GO:0043190">
    <property type="term" value="C:ATP-binding cassette (ABC) transporter complex"/>
    <property type="evidence" value="ECO:0007669"/>
    <property type="project" value="InterPro"/>
</dbReference>
<dbReference type="Proteomes" id="UP001251948">
    <property type="component" value="Unassembled WGS sequence"/>
</dbReference>
<gene>
    <name evidence="14" type="ORF">ROV92_00420</name>
    <name evidence="13" type="ORF">VL23_11555</name>
</gene>
<reference evidence="14" key="2">
    <citation type="submission" date="2023-07" db="EMBL/GenBank/DDBJ databases">
        <title>Comparative genomics of clinical Stenotrophomonas maltophilia isolates reveals regions of diversity which correlate with colonization and persistence in vivo.</title>
        <authorList>
            <person name="Mcdaniel M.S."/>
            <person name="Swords W.E."/>
            <person name="Sumpter N.A."/>
            <person name="Lindgren N.R."/>
            <person name="Billiot C.E."/>
        </authorList>
    </citation>
    <scope>NUCLEOTIDE SEQUENCE</scope>
    <source>
        <strain evidence="14">Ism4</strain>
    </source>
</reference>
<evidence type="ECO:0000256" key="5">
    <source>
        <dbReference type="ARBA" id="ARBA00022597"/>
    </source>
</evidence>
<reference evidence="13 15" key="1">
    <citation type="journal article" date="2015" name="Antimicrob. Agents Chemother.">
        <title>Whole-Genome Sequencing Identifies Emergence of a Quinolone Resistance Mutation in a Case of Stenotrophomonas maltophilia Bacteremia.</title>
        <authorList>
            <person name="Pak T.R."/>
            <person name="Altman D.R."/>
            <person name="Attie O."/>
            <person name="Sebra R."/>
            <person name="Hamula C.L."/>
            <person name="Lewis M."/>
            <person name="Deikus G."/>
            <person name="Newman L.C."/>
            <person name="Fang G."/>
            <person name="Hand J."/>
            <person name="Papel G."/>
            <person name="Wallach F."/>
            <person name="Schadt E.E."/>
            <person name="Huprikar S."/>
            <person name="van Bakel H."/>
            <person name="Kasarskis A."/>
            <person name="Bashir A."/>
        </authorList>
    </citation>
    <scope>NUCLEOTIDE SEQUENCE [LARGE SCALE GENOMIC DNA]</scope>
    <source>
        <strain evidence="13 15">ISMMS6</strain>
    </source>
</reference>
<dbReference type="GO" id="GO:0015920">
    <property type="term" value="P:lipopolysaccharide transport"/>
    <property type="evidence" value="ECO:0007669"/>
    <property type="project" value="TreeGrafter"/>
</dbReference>
<dbReference type="InterPro" id="IPR013525">
    <property type="entry name" value="ABC2_TM"/>
</dbReference>
<evidence type="ECO:0000256" key="2">
    <source>
        <dbReference type="ARBA" id="ARBA00007783"/>
    </source>
</evidence>
<keyword evidence="5" id="KW-0762">Sugar transport</keyword>
<feature type="transmembrane region" description="Helical" evidence="11">
    <location>
        <begin position="79"/>
        <end position="98"/>
    </location>
</feature>
<comment type="similarity">
    <text evidence="2 11">Belongs to the ABC-2 integral membrane protein family.</text>
</comment>
<dbReference type="PANTHER" id="PTHR30413:SF10">
    <property type="entry name" value="CAPSULE POLYSACCHARIDE EXPORT INNER-MEMBRANE PROTEIN CTRC"/>
    <property type="match status" value="1"/>
</dbReference>
<feature type="transmembrane region" description="Helical" evidence="11">
    <location>
        <begin position="153"/>
        <end position="179"/>
    </location>
</feature>
<evidence type="ECO:0000313" key="14">
    <source>
        <dbReference type="EMBL" id="MDT3466483.1"/>
    </source>
</evidence>
<dbReference type="EMBL" id="JAVSKO010000001">
    <property type="protein sequence ID" value="MDT3466483.1"/>
    <property type="molecule type" value="Genomic_DNA"/>
</dbReference>
<dbReference type="EMBL" id="JZIW01000001">
    <property type="protein sequence ID" value="KOO83792.1"/>
    <property type="molecule type" value="Genomic_DNA"/>
</dbReference>
<evidence type="ECO:0000313" key="13">
    <source>
        <dbReference type="EMBL" id="KOO83792.1"/>
    </source>
</evidence>
<evidence type="ECO:0000256" key="8">
    <source>
        <dbReference type="ARBA" id="ARBA00022989"/>
    </source>
</evidence>
<keyword evidence="7" id="KW-0972">Capsule biogenesis/degradation</keyword>
<dbReference type="InterPro" id="IPR047817">
    <property type="entry name" value="ABC2_TM_bact-type"/>
</dbReference>
<dbReference type="PIRSF" id="PIRSF006648">
    <property type="entry name" value="DrrB"/>
    <property type="match status" value="1"/>
</dbReference>
<evidence type="ECO:0000259" key="12">
    <source>
        <dbReference type="PROSITE" id="PS51012"/>
    </source>
</evidence>
<dbReference type="Proteomes" id="UP000037632">
    <property type="component" value="Unassembled WGS sequence"/>
</dbReference>
<dbReference type="AlphaFoldDB" id="A0AAJ2MR36"/>
<dbReference type="Pfam" id="PF01061">
    <property type="entry name" value="ABC2_membrane"/>
    <property type="match status" value="1"/>
</dbReference>
<sequence length="274" mass="30614">MAQQFSGSLLKLGRTLVDNRDLIVGLSRREIEIRYRGATMGVLWALFNPMIMLGVYTFFFTEVLRSKWQGIAQQSSIDFSLVLFPGLLVFTFFSECVAKAPTLILTNQSYVKKIVFPLELLPIINLISALFHALIGFVIWVVFYLVIKGGLHATVPLVVLPLIPLGILTLGICWSLAALGTYVRDITHIVTGLLAALMFLAPIFYPITALPEKYRGAIMLNPISVAVEQVRALLYHGVMIDWKQWFIYLGVSVVVASFGLWVFQRSRAGFADVL</sequence>
<evidence type="ECO:0000256" key="6">
    <source>
        <dbReference type="ARBA" id="ARBA00022692"/>
    </source>
</evidence>
<feature type="transmembrane region" description="Helical" evidence="11">
    <location>
        <begin position="38"/>
        <end position="59"/>
    </location>
</feature>
<comment type="subcellular location">
    <subcellularLocation>
        <location evidence="11">Cell inner membrane</location>
        <topology evidence="11">Multi-pass membrane protein</topology>
    </subcellularLocation>
    <subcellularLocation>
        <location evidence="1">Cell membrane</location>
        <topology evidence="1">Multi-pass membrane protein</topology>
    </subcellularLocation>
</comment>
<evidence type="ECO:0000256" key="7">
    <source>
        <dbReference type="ARBA" id="ARBA00022903"/>
    </source>
</evidence>
<dbReference type="GO" id="GO:0140359">
    <property type="term" value="F:ABC-type transporter activity"/>
    <property type="evidence" value="ECO:0007669"/>
    <property type="project" value="InterPro"/>
</dbReference>
<evidence type="ECO:0000313" key="16">
    <source>
        <dbReference type="Proteomes" id="UP001251948"/>
    </source>
</evidence>
<keyword evidence="9" id="KW-0625">Polysaccharide transport</keyword>
<name>A0AAJ2MR36_STEMA</name>
<feature type="transmembrane region" description="Helical" evidence="11">
    <location>
        <begin position="119"/>
        <end position="147"/>
    </location>
</feature>
<keyword evidence="3 11" id="KW-0813">Transport</keyword>
<dbReference type="PANTHER" id="PTHR30413">
    <property type="entry name" value="INNER MEMBRANE TRANSPORT PERMEASE"/>
    <property type="match status" value="1"/>
</dbReference>
<accession>A0AAJ2MR36</accession>
<keyword evidence="8 11" id="KW-1133">Transmembrane helix</keyword>
<comment type="caution">
    <text evidence="14">The sequence shown here is derived from an EMBL/GenBank/DDBJ whole genome shotgun (WGS) entry which is preliminary data.</text>
</comment>
<feature type="transmembrane region" description="Helical" evidence="11">
    <location>
        <begin position="186"/>
        <end position="205"/>
    </location>
</feature>
<keyword evidence="6 11" id="KW-0812">Transmembrane</keyword>
<proteinExistence type="inferred from homology"/>
<feature type="transmembrane region" description="Helical" evidence="11">
    <location>
        <begin position="245"/>
        <end position="263"/>
    </location>
</feature>
<dbReference type="InterPro" id="IPR000412">
    <property type="entry name" value="ABC_2_transport"/>
</dbReference>
<dbReference type="PROSITE" id="PS51012">
    <property type="entry name" value="ABC_TM2"/>
    <property type="match status" value="1"/>
</dbReference>
<evidence type="ECO:0000256" key="4">
    <source>
        <dbReference type="ARBA" id="ARBA00022475"/>
    </source>
</evidence>
<dbReference type="RefSeq" id="WP_004154081.1">
    <property type="nucleotide sequence ID" value="NZ_JAVSKO010000001.1"/>
</dbReference>
<keyword evidence="10 11" id="KW-0472">Membrane</keyword>
<keyword evidence="4 11" id="KW-1003">Cell membrane</keyword>
<evidence type="ECO:0000256" key="10">
    <source>
        <dbReference type="ARBA" id="ARBA00023136"/>
    </source>
</evidence>
<dbReference type="GO" id="GO:0015774">
    <property type="term" value="P:polysaccharide transport"/>
    <property type="evidence" value="ECO:0007669"/>
    <property type="project" value="UniProtKB-KW"/>
</dbReference>
<evidence type="ECO:0000256" key="9">
    <source>
        <dbReference type="ARBA" id="ARBA00023047"/>
    </source>
</evidence>
<evidence type="ECO:0000256" key="11">
    <source>
        <dbReference type="RuleBase" id="RU361157"/>
    </source>
</evidence>
<protein>
    <recommendedName>
        <fullName evidence="11">Transport permease protein</fullName>
    </recommendedName>
</protein>
<organism evidence="14 16">
    <name type="scientific">Stenotrophomonas maltophilia</name>
    <name type="common">Pseudomonas maltophilia</name>
    <name type="synonym">Xanthomonas maltophilia</name>
    <dbReference type="NCBI Taxonomy" id="40324"/>
    <lineage>
        <taxon>Bacteria</taxon>
        <taxon>Pseudomonadati</taxon>
        <taxon>Pseudomonadota</taxon>
        <taxon>Gammaproteobacteria</taxon>
        <taxon>Lysobacterales</taxon>
        <taxon>Lysobacteraceae</taxon>
        <taxon>Stenotrophomonas</taxon>
        <taxon>Stenotrophomonas maltophilia group</taxon>
    </lineage>
</organism>
<evidence type="ECO:0000313" key="15">
    <source>
        <dbReference type="Proteomes" id="UP000037632"/>
    </source>
</evidence>
<feature type="domain" description="ABC transmembrane type-2" evidence="12">
    <location>
        <begin position="40"/>
        <end position="266"/>
    </location>
</feature>
<evidence type="ECO:0000256" key="1">
    <source>
        <dbReference type="ARBA" id="ARBA00004651"/>
    </source>
</evidence>